<dbReference type="Proteomes" id="UP000008555">
    <property type="component" value="Chromosome"/>
</dbReference>
<dbReference type="Gene3D" id="1.25.40.20">
    <property type="entry name" value="Ankyrin repeat-containing domain"/>
    <property type="match status" value="2"/>
</dbReference>
<accession>A9KFL4</accession>
<evidence type="ECO:0000313" key="2">
    <source>
        <dbReference type="EMBL" id="ABS78046.2"/>
    </source>
</evidence>
<dbReference type="EMBL" id="CP000733">
    <property type="protein sequence ID" value="ABS78046.2"/>
    <property type="molecule type" value="Genomic_DNA"/>
</dbReference>
<protein>
    <submittedName>
        <fullName evidence="2">Uncharacterized protein</fullName>
    </submittedName>
</protein>
<evidence type="ECO:0000313" key="3">
    <source>
        <dbReference type="Proteomes" id="UP000008555"/>
    </source>
</evidence>
<evidence type="ECO:0000256" key="1">
    <source>
        <dbReference type="SAM" id="MobiDB-lite"/>
    </source>
</evidence>
<name>A9KFL4_COXBN</name>
<reference evidence="2 3" key="1">
    <citation type="journal article" date="2009" name="Infect. Immun.">
        <title>Comparative genomics reveal extensive transposon-mediated genomic plasticity and diversity among potential effector proteins within the genus Coxiella.</title>
        <authorList>
            <person name="Beare P.A."/>
            <person name="Unsworth N."/>
            <person name="Andoh M."/>
            <person name="Voth D.E."/>
            <person name="Omsland A."/>
            <person name="Gilk S.D."/>
            <person name="Williams K.P."/>
            <person name="Sobral B.W."/>
            <person name="Kupko J.J.III."/>
            <person name="Porcella S.F."/>
            <person name="Samuel J.E."/>
            <person name="Heinzen R.A."/>
        </authorList>
    </citation>
    <scope>NUCLEOTIDE SEQUENCE [LARGE SCALE GENOMIC DNA]</scope>
    <source>
        <strain evidence="2 3">Dugway 5J108-111</strain>
    </source>
</reference>
<gene>
    <name evidence="2" type="ordered locus">CBUD_0926</name>
</gene>
<feature type="region of interest" description="Disordered" evidence="1">
    <location>
        <begin position="594"/>
        <end position="631"/>
    </location>
</feature>
<dbReference type="SUPFAM" id="SSF48403">
    <property type="entry name" value="Ankyrin repeat"/>
    <property type="match status" value="1"/>
</dbReference>
<dbReference type="InterPro" id="IPR036770">
    <property type="entry name" value="Ankyrin_rpt-contain_sf"/>
</dbReference>
<organism evidence="2 3">
    <name type="scientific">Coxiella burnetii (strain Dugway 5J108-111)</name>
    <dbReference type="NCBI Taxonomy" id="434922"/>
    <lineage>
        <taxon>Bacteria</taxon>
        <taxon>Pseudomonadati</taxon>
        <taxon>Pseudomonadota</taxon>
        <taxon>Gammaproteobacteria</taxon>
        <taxon>Legionellales</taxon>
        <taxon>Coxiellaceae</taxon>
        <taxon>Coxiella</taxon>
    </lineage>
</organism>
<feature type="compositionally biased region" description="Polar residues" evidence="1">
    <location>
        <begin position="595"/>
        <end position="607"/>
    </location>
</feature>
<dbReference type="KEGG" id="cbd:CBUD_0926"/>
<proteinExistence type="predicted"/>
<dbReference type="HOGENOM" id="CLU_433275_0_0_6"/>
<dbReference type="AlphaFoldDB" id="A9KFL4"/>
<sequence length="631" mass="71192">MSNFVFLLAVRGLSQLLISSDKIKSILGSLARSEYCLQADPNKILRDIIVICSESSRCPESNFGWTVFEYYLSHYPKLMPDYTGLRATAQEVKNTRFILDSIKHQFSKVGKQSDFPRALEAVLLDFLAMGNREVVERTLIAQNKTAHDFNRDRLVERVLFSGGEPQQVSEKVMWCIGKAGLDPNTKYGGKSVLLHCLEAKAYIAARWLIEKNGISVRGNAAVIEVVLSKALSEKDFLFSVYLVEQGAVLERESDVLINAIQPFDPENPKNNIRRVLWLIERGVNVNFSAEGGKTALSAAVEAGDVYSAIFLMEKGAKLPNFNVVPGENIKTQADYMWFEGALLSGCVEMCYWLAVYCPFIPTHFPDTFVRLGRERERYGRSFVPVINWMLDRGIDPNCTDEKGATLSDVILLAQGTDVPDIRLLNLLTERQIDASSAIQKYGADALNRATKCFSPSRKDQLFPVIDWLLINGVDINAAKPLTYADVWNQPLLVEKLLEAGACSDVALANRVSKKRSQLEHLFEKKPDRGSHRFFGCFPWKDRSDEKEGESAWFTEEFCKPLKYTDLLRNEQPDDEKKEHPRAWQVLAEEHEVSLSRLSITESENSNFPPDEKKGNNNIPTAKNPPFTCRRG</sequence>